<protein>
    <submittedName>
        <fullName evidence="2">Uncharacterized protein</fullName>
    </submittedName>
</protein>
<dbReference type="InParanoid" id="A7TAJ0"/>
<name>A7TAJ0_NEMVE</name>
<evidence type="ECO:0000313" key="2">
    <source>
        <dbReference type="EMBL" id="EDO26982.1"/>
    </source>
</evidence>
<accession>A7TAJ0</accession>
<feature type="non-terminal residue" evidence="2">
    <location>
        <position position="116"/>
    </location>
</feature>
<proteinExistence type="predicted"/>
<feature type="region of interest" description="Disordered" evidence="1">
    <location>
        <begin position="1"/>
        <end position="53"/>
    </location>
</feature>
<reference evidence="2 3" key="1">
    <citation type="journal article" date="2007" name="Science">
        <title>Sea anemone genome reveals ancestral eumetazoan gene repertoire and genomic organization.</title>
        <authorList>
            <person name="Putnam N.H."/>
            <person name="Srivastava M."/>
            <person name="Hellsten U."/>
            <person name="Dirks B."/>
            <person name="Chapman J."/>
            <person name="Salamov A."/>
            <person name="Terry A."/>
            <person name="Shapiro H."/>
            <person name="Lindquist E."/>
            <person name="Kapitonov V.V."/>
            <person name="Jurka J."/>
            <person name="Genikhovich G."/>
            <person name="Grigoriev I.V."/>
            <person name="Lucas S.M."/>
            <person name="Steele R.E."/>
            <person name="Finnerty J.R."/>
            <person name="Technau U."/>
            <person name="Martindale M.Q."/>
            <person name="Rokhsar D.S."/>
        </authorList>
    </citation>
    <scope>NUCLEOTIDE SEQUENCE [LARGE SCALE GENOMIC DNA]</scope>
    <source>
        <strain evidence="3">CH2 X CH6</strain>
    </source>
</reference>
<gene>
    <name evidence="2" type="ORF">NEMVEDRAFT_v1g224535</name>
</gene>
<dbReference type="HOGENOM" id="CLU_2103003_0_0_1"/>
<evidence type="ECO:0000256" key="1">
    <source>
        <dbReference type="SAM" id="MobiDB-lite"/>
    </source>
</evidence>
<organism evidence="2 3">
    <name type="scientific">Nematostella vectensis</name>
    <name type="common">Starlet sea anemone</name>
    <dbReference type="NCBI Taxonomy" id="45351"/>
    <lineage>
        <taxon>Eukaryota</taxon>
        <taxon>Metazoa</taxon>
        <taxon>Cnidaria</taxon>
        <taxon>Anthozoa</taxon>
        <taxon>Hexacorallia</taxon>
        <taxon>Actiniaria</taxon>
        <taxon>Edwardsiidae</taxon>
        <taxon>Nematostella</taxon>
    </lineage>
</organism>
<feature type="compositionally biased region" description="Basic and acidic residues" evidence="1">
    <location>
        <begin position="8"/>
        <end position="37"/>
    </location>
</feature>
<dbReference type="Proteomes" id="UP000001593">
    <property type="component" value="Unassembled WGS sequence"/>
</dbReference>
<dbReference type="AlphaFoldDB" id="A7TAJ0"/>
<keyword evidence="3" id="KW-1185">Reference proteome</keyword>
<sequence>DIPASTEKASKKPEIRQKVFSLERRKTQGKDRPDVKPKPKWQNLSLRKTEGPKAPLPTVEVWKSCRPDWSKDLSPTSRLRKRENVDMKSIKEASIPVFLLGCDHDLEQRITAVHQT</sequence>
<evidence type="ECO:0000313" key="3">
    <source>
        <dbReference type="Proteomes" id="UP000001593"/>
    </source>
</evidence>
<dbReference type="EMBL" id="DS474170">
    <property type="protein sequence ID" value="EDO26982.1"/>
    <property type="molecule type" value="Genomic_DNA"/>
</dbReference>